<dbReference type="AlphaFoldDB" id="A0A6A5SCA0"/>
<dbReference type="OrthoDB" id="3473305at2759"/>
<feature type="domain" description="2EXR" evidence="1">
    <location>
        <begin position="4"/>
        <end position="141"/>
    </location>
</feature>
<evidence type="ECO:0000313" key="3">
    <source>
        <dbReference type="Proteomes" id="UP000800038"/>
    </source>
</evidence>
<gene>
    <name evidence="2" type="ORF">EJ02DRAFT_515300</name>
</gene>
<reference evidence="2" key="1">
    <citation type="journal article" date="2020" name="Stud. Mycol.">
        <title>101 Dothideomycetes genomes: a test case for predicting lifestyles and emergence of pathogens.</title>
        <authorList>
            <person name="Haridas S."/>
            <person name="Albert R."/>
            <person name="Binder M."/>
            <person name="Bloem J."/>
            <person name="Labutti K."/>
            <person name="Salamov A."/>
            <person name="Andreopoulos B."/>
            <person name="Baker S."/>
            <person name="Barry K."/>
            <person name="Bills G."/>
            <person name="Bluhm B."/>
            <person name="Cannon C."/>
            <person name="Castanera R."/>
            <person name="Culley D."/>
            <person name="Daum C."/>
            <person name="Ezra D."/>
            <person name="Gonzalez J."/>
            <person name="Henrissat B."/>
            <person name="Kuo A."/>
            <person name="Liang C."/>
            <person name="Lipzen A."/>
            <person name="Lutzoni F."/>
            <person name="Magnuson J."/>
            <person name="Mondo S."/>
            <person name="Nolan M."/>
            <person name="Ohm R."/>
            <person name="Pangilinan J."/>
            <person name="Park H.-J."/>
            <person name="Ramirez L."/>
            <person name="Alfaro M."/>
            <person name="Sun H."/>
            <person name="Tritt A."/>
            <person name="Yoshinaga Y."/>
            <person name="Zwiers L.-H."/>
            <person name="Turgeon B."/>
            <person name="Goodwin S."/>
            <person name="Spatafora J."/>
            <person name="Crous P."/>
            <person name="Grigoriev I."/>
        </authorList>
    </citation>
    <scope>NUCLEOTIDE SEQUENCE</scope>
    <source>
        <strain evidence="2">CBS 161.51</strain>
    </source>
</reference>
<name>A0A6A5SCA0_9PLEO</name>
<proteinExistence type="predicted"/>
<dbReference type="InterPro" id="IPR045518">
    <property type="entry name" value="2EXR"/>
</dbReference>
<dbReference type="PANTHER" id="PTHR35910:SF1">
    <property type="entry name" value="2EXR DOMAIN-CONTAINING PROTEIN"/>
    <property type="match status" value="1"/>
</dbReference>
<dbReference type="Pfam" id="PF20150">
    <property type="entry name" value="2EXR"/>
    <property type="match status" value="1"/>
</dbReference>
<dbReference type="PANTHER" id="PTHR35910">
    <property type="entry name" value="2EXR DOMAIN-CONTAINING PROTEIN"/>
    <property type="match status" value="1"/>
</dbReference>
<sequence>MSTFHPFPRLPLELRLAIWEMTVEPREVEVRIVRPTPEDPREAMNPHPRDWIYINSFRFEEAMRDVPTSTRAGRKARRKARQEWKPYQPHVHMVSSTIPAALHTCREARKHGLYQQISLDVDEQHPTDRRYVWLNLDIDLINIGTSHLNYFIPIAPSIKRLKFSRAYTDEWWCYYEKDLLPRFINAEEIHVVCIDGFWNWGDDVYGFHWPCAYENLVFIDEDSPVGYLEVGHQDVGRIYRKMLREEPWAHNKDFPPDGEEAVP</sequence>
<evidence type="ECO:0000313" key="2">
    <source>
        <dbReference type="EMBL" id="KAF1937319.1"/>
    </source>
</evidence>
<protein>
    <recommendedName>
        <fullName evidence="1">2EXR domain-containing protein</fullName>
    </recommendedName>
</protein>
<dbReference type="EMBL" id="ML976144">
    <property type="protein sequence ID" value="KAF1937319.1"/>
    <property type="molecule type" value="Genomic_DNA"/>
</dbReference>
<organism evidence="2 3">
    <name type="scientific">Clathrospora elynae</name>
    <dbReference type="NCBI Taxonomy" id="706981"/>
    <lineage>
        <taxon>Eukaryota</taxon>
        <taxon>Fungi</taxon>
        <taxon>Dikarya</taxon>
        <taxon>Ascomycota</taxon>
        <taxon>Pezizomycotina</taxon>
        <taxon>Dothideomycetes</taxon>
        <taxon>Pleosporomycetidae</taxon>
        <taxon>Pleosporales</taxon>
        <taxon>Diademaceae</taxon>
        <taxon>Clathrospora</taxon>
    </lineage>
</organism>
<evidence type="ECO:0000259" key="1">
    <source>
        <dbReference type="Pfam" id="PF20150"/>
    </source>
</evidence>
<keyword evidence="3" id="KW-1185">Reference proteome</keyword>
<accession>A0A6A5SCA0</accession>
<dbReference type="Proteomes" id="UP000800038">
    <property type="component" value="Unassembled WGS sequence"/>
</dbReference>